<evidence type="ECO:0000256" key="1">
    <source>
        <dbReference type="ARBA" id="ARBA00022448"/>
    </source>
</evidence>
<feature type="domain" description="ABC transporter" evidence="6">
    <location>
        <begin position="19"/>
        <end position="253"/>
    </location>
</feature>
<dbReference type="Pfam" id="PF00005">
    <property type="entry name" value="ABC_tran"/>
    <property type="match status" value="2"/>
</dbReference>
<evidence type="ECO:0000256" key="3">
    <source>
        <dbReference type="ARBA" id="ARBA00022741"/>
    </source>
</evidence>
<dbReference type="PANTHER" id="PTHR43790:SF9">
    <property type="entry name" value="GALACTOFURANOSE TRANSPORTER ATP-BINDING PROTEIN YTFR"/>
    <property type="match status" value="1"/>
</dbReference>
<evidence type="ECO:0000313" key="8">
    <source>
        <dbReference type="Proteomes" id="UP001212498"/>
    </source>
</evidence>
<evidence type="ECO:0000313" key="7">
    <source>
        <dbReference type="EMBL" id="MDA0643876.1"/>
    </source>
</evidence>
<gene>
    <name evidence="7" type="ORF">OUY24_24885</name>
</gene>
<dbReference type="InterPro" id="IPR003439">
    <property type="entry name" value="ABC_transporter-like_ATP-bd"/>
</dbReference>
<evidence type="ECO:0000256" key="5">
    <source>
        <dbReference type="SAM" id="MobiDB-lite"/>
    </source>
</evidence>
<dbReference type="PROSITE" id="PS00211">
    <property type="entry name" value="ABC_TRANSPORTER_1"/>
    <property type="match status" value="1"/>
</dbReference>
<evidence type="ECO:0000256" key="4">
    <source>
        <dbReference type="ARBA" id="ARBA00022840"/>
    </source>
</evidence>
<dbReference type="Gene3D" id="3.40.50.300">
    <property type="entry name" value="P-loop containing nucleotide triphosphate hydrolases"/>
    <property type="match status" value="2"/>
</dbReference>
<dbReference type="RefSeq" id="WP_271278032.1">
    <property type="nucleotide sequence ID" value="NZ_BAABFD010000018.1"/>
</dbReference>
<dbReference type="GO" id="GO:0005524">
    <property type="term" value="F:ATP binding"/>
    <property type="evidence" value="ECO:0007669"/>
    <property type="project" value="UniProtKB-KW"/>
</dbReference>
<reference evidence="7 8" key="1">
    <citation type="submission" date="2022-11" db="EMBL/GenBank/DDBJ databases">
        <title>Nonomuraea corallina sp. nov., a new species of the genus Nonomuraea isolated from sea side sediment in Thai sea.</title>
        <authorList>
            <person name="Ngamcharungchit C."/>
            <person name="Matsumoto A."/>
            <person name="Suriyachadkun C."/>
            <person name="Panbangred W."/>
            <person name="Inahashi Y."/>
            <person name="Intra B."/>
        </authorList>
    </citation>
    <scope>NUCLEOTIDE SEQUENCE [LARGE SCALE GENOMIC DNA]</scope>
    <source>
        <strain evidence="7 8">DSM 43553</strain>
    </source>
</reference>
<sequence>MATGHPAARAAGDDPAPLLSVRGAVKNYGLVQALRGADLTVGRGEVHGLLGANGAGKSTLVKILAGLAKPDEGDFAIDGAPFRPGSIREAAAAGVRLAHQELAIVPALSVRQNLHLGRYLHPELAGAKERERAYTELFEEWGLDISLDAVMRELSPAHQATVALAKTLVGSGRLLILDEPTASLGPKEVSGLFSIIRRRVEAGAGVIFVSHRLGEVSRLCDAITVLRNGQRVHDGPMEGVDEHALADLIAHDAGGDRRRAERTTTAPAASVRKSASPDGPLLSVSGLRLQNRVEDVSFEVNPGEIVGIAGLVGAGRTEVLEALVGLRRVVSGEISLGGRAYQPRDPARALKQGVVLVPEERLAQAIFTQRDIVFNFSSSRFRTLGGGPGGILSRRSRYRESAQRLAESLRLKARSLNDSIMSLSGGNQQKVVLGRATVDGLRLLLLDEPTRGVDVGARYDFQQMVRGLADQGVGVVYVSSELAELEYCDRIVVMVEGRATVQFDNDDGFDEDELTRLCFLRAGAAAVEQA</sequence>
<dbReference type="InterPro" id="IPR027417">
    <property type="entry name" value="P-loop_NTPase"/>
</dbReference>
<dbReference type="SMART" id="SM00382">
    <property type="entry name" value="AAA"/>
    <property type="match status" value="2"/>
</dbReference>
<organism evidence="7 8">
    <name type="scientific">Nonomuraea ferruginea</name>
    <dbReference type="NCBI Taxonomy" id="46174"/>
    <lineage>
        <taxon>Bacteria</taxon>
        <taxon>Bacillati</taxon>
        <taxon>Actinomycetota</taxon>
        <taxon>Actinomycetes</taxon>
        <taxon>Streptosporangiales</taxon>
        <taxon>Streptosporangiaceae</taxon>
        <taxon>Nonomuraea</taxon>
    </lineage>
</organism>
<proteinExistence type="predicted"/>
<feature type="compositionally biased region" description="Basic and acidic residues" evidence="5">
    <location>
        <begin position="252"/>
        <end position="262"/>
    </location>
</feature>
<dbReference type="CDD" id="cd03215">
    <property type="entry name" value="ABC_Carb_Monos_II"/>
    <property type="match status" value="1"/>
</dbReference>
<dbReference type="Proteomes" id="UP001212498">
    <property type="component" value="Unassembled WGS sequence"/>
</dbReference>
<dbReference type="InterPro" id="IPR050107">
    <property type="entry name" value="ABC_carbohydrate_import_ATPase"/>
</dbReference>
<accession>A0ABT4T2Y3</accession>
<dbReference type="EMBL" id="JAPNUD010000078">
    <property type="protein sequence ID" value="MDA0643876.1"/>
    <property type="molecule type" value="Genomic_DNA"/>
</dbReference>
<protein>
    <submittedName>
        <fullName evidence="7">Sugar ABC transporter ATP-binding protein</fullName>
    </submittedName>
</protein>
<dbReference type="InterPro" id="IPR017871">
    <property type="entry name" value="ABC_transporter-like_CS"/>
</dbReference>
<feature type="domain" description="ABC transporter" evidence="6">
    <location>
        <begin position="266"/>
        <end position="521"/>
    </location>
</feature>
<keyword evidence="1" id="KW-0813">Transport</keyword>
<keyword evidence="4 7" id="KW-0067">ATP-binding</keyword>
<keyword evidence="2" id="KW-0677">Repeat</keyword>
<comment type="caution">
    <text evidence="7">The sequence shown here is derived from an EMBL/GenBank/DDBJ whole genome shotgun (WGS) entry which is preliminary data.</text>
</comment>
<evidence type="ECO:0000256" key="2">
    <source>
        <dbReference type="ARBA" id="ARBA00022737"/>
    </source>
</evidence>
<dbReference type="SUPFAM" id="SSF52540">
    <property type="entry name" value="P-loop containing nucleoside triphosphate hydrolases"/>
    <property type="match status" value="2"/>
</dbReference>
<dbReference type="PROSITE" id="PS50893">
    <property type="entry name" value="ABC_TRANSPORTER_2"/>
    <property type="match status" value="2"/>
</dbReference>
<evidence type="ECO:0000259" key="6">
    <source>
        <dbReference type="PROSITE" id="PS50893"/>
    </source>
</evidence>
<dbReference type="PANTHER" id="PTHR43790">
    <property type="entry name" value="CARBOHYDRATE TRANSPORT ATP-BINDING PROTEIN MG119-RELATED"/>
    <property type="match status" value="1"/>
</dbReference>
<dbReference type="InterPro" id="IPR003593">
    <property type="entry name" value="AAA+_ATPase"/>
</dbReference>
<dbReference type="CDD" id="cd03216">
    <property type="entry name" value="ABC_Carb_Monos_I"/>
    <property type="match status" value="1"/>
</dbReference>
<keyword evidence="3" id="KW-0547">Nucleotide-binding</keyword>
<feature type="region of interest" description="Disordered" evidence="5">
    <location>
        <begin position="252"/>
        <end position="277"/>
    </location>
</feature>
<name>A0ABT4T2Y3_9ACTN</name>
<keyword evidence="8" id="KW-1185">Reference proteome</keyword>